<dbReference type="EMBL" id="JAIWYP010000003">
    <property type="protein sequence ID" value="KAH3850672.1"/>
    <property type="molecule type" value="Genomic_DNA"/>
</dbReference>
<proteinExistence type="predicted"/>
<feature type="compositionally biased region" description="Polar residues" evidence="1">
    <location>
        <begin position="20"/>
        <end position="29"/>
    </location>
</feature>
<gene>
    <name evidence="2" type="ORF">DPMN_093097</name>
</gene>
<keyword evidence="3" id="KW-1185">Reference proteome</keyword>
<reference evidence="2" key="2">
    <citation type="submission" date="2020-11" db="EMBL/GenBank/DDBJ databases">
        <authorList>
            <person name="McCartney M.A."/>
            <person name="Auch B."/>
            <person name="Kono T."/>
            <person name="Mallez S."/>
            <person name="Becker A."/>
            <person name="Gohl D.M."/>
            <person name="Silverstein K.A.T."/>
            <person name="Koren S."/>
            <person name="Bechman K.B."/>
            <person name="Herman A."/>
            <person name="Abrahante J.E."/>
            <person name="Garbe J."/>
        </authorList>
    </citation>
    <scope>NUCLEOTIDE SEQUENCE</scope>
    <source>
        <strain evidence="2">Duluth1</strain>
        <tissue evidence="2">Whole animal</tissue>
    </source>
</reference>
<evidence type="ECO:0000313" key="2">
    <source>
        <dbReference type="EMBL" id="KAH3850672.1"/>
    </source>
</evidence>
<accession>A0A9D4L2G4</accession>
<evidence type="ECO:0000256" key="1">
    <source>
        <dbReference type="SAM" id="MobiDB-lite"/>
    </source>
</evidence>
<feature type="compositionally biased region" description="Basic and acidic residues" evidence="1">
    <location>
        <begin position="1"/>
        <end position="19"/>
    </location>
</feature>
<feature type="region of interest" description="Disordered" evidence="1">
    <location>
        <begin position="1"/>
        <end position="30"/>
    </location>
</feature>
<sequence length="105" mass="12859">MEQRQSDRTGRHGRGDKSGSHQTQNSTVYNRHRCSQYFSNTIMHILPTNKPRKRRVQKEVRRTTVFVQELEFEFSKNWFLLAMHLLLVWRWKMEKTLIYKTSKFR</sequence>
<comment type="caution">
    <text evidence="2">The sequence shown here is derived from an EMBL/GenBank/DDBJ whole genome shotgun (WGS) entry which is preliminary data.</text>
</comment>
<name>A0A9D4L2G4_DREPO</name>
<dbReference type="AlphaFoldDB" id="A0A9D4L2G4"/>
<evidence type="ECO:0000313" key="3">
    <source>
        <dbReference type="Proteomes" id="UP000828390"/>
    </source>
</evidence>
<protein>
    <submittedName>
        <fullName evidence="2">Uncharacterized protein</fullName>
    </submittedName>
</protein>
<dbReference type="Proteomes" id="UP000828390">
    <property type="component" value="Unassembled WGS sequence"/>
</dbReference>
<organism evidence="2 3">
    <name type="scientific">Dreissena polymorpha</name>
    <name type="common">Zebra mussel</name>
    <name type="synonym">Mytilus polymorpha</name>
    <dbReference type="NCBI Taxonomy" id="45954"/>
    <lineage>
        <taxon>Eukaryota</taxon>
        <taxon>Metazoa</taxon>
        <taxon>Spiralia</taxon>
        <taxon>Lophotrochozoa</taxon>
        <taxon>Mollusca</taxon>
        <taxon>Bivalvia</taxon>
        <taxon>Autobranchia</taxon>
        <taxon>Heteroconchia</taxon>
        <taxon>Euheterodonta</taxon>
        <taxon>Imparidentia</taxon>
        <taxon>Neoheterodontei</taxon>
        <taxon>Myida</taxon>
        <taxon>Dreissenoidea</taxon>
        <taxon>Dreissenidae</taxon>
        <taxon>Dreissena</taxon>
    </lineage>
</organism>
<reference evidence="2" key="1">
    <citation type="journal article" date="2019" name="bioRxiv">
        <title>The Genome of the Zebra Mussel, Dreissena polymorpha: A Resource for Invasive Species Research.</title>
        <authorList>
            <person name="McCartney M.A."/>
            <person name="Auch B."/>
            <person name="Kono T."/>
            <person name="Mallez S."/>
            <person name="Zhang Y."/>
            <person name="Obille A."/>
            <person name="Becker A."/>
            <person name="Abrahante J.E."/>
            <person name="Garbe J."/>
            <person name="Badalamenti J.P."/>
            <person name="Herman A."/>
            <person name="Mangelson H."/>
            <person name="Liachko I."/>
            <person name="Sullivan S."/>
            <person name="Sone E.D."/>
            <person name="Koren S."/>
            <person name="Silverstein K.A.T."/>
            <person name="Beckman K.B."/>
            <person name="Gohl D.M."/>
        </authorList>
    </citation>
    <scope>NUCLEOTIDE SEQUENCE</scope>
    <source>
        <strain evidence="2">Duluth1</strain>
        <tissue evidence="2">Whole animal</tissue>
    </source>
</reference>